<feature type="compositionally biased region" description="Basic and acidic residues" evidence="1">
    <location>
        <begin position="247"/>
        <end position="256"/>
    </location>
</feature>
<organism evidence="2">
    <name type="scientific">marine sediment metagenome</name>
    <dbReference type="NCBI Taxonomy" id="412755"/>
    <lineage>
        <taxon>unclassified sequences</taxon>
        <taxon>metagenomes</taxon>
        <taxon>ecological metagenomes</taxon>
    </lineage>
</organism>
<gene>
    <name evidence="2" type="ORF">LCGC14_1947860</name>
</gene>
<protein>
    <submittedName>
        <fullName evidence="2">Uncharacterized protein</fullName>
    </submittedName>
</protein>
<dbReference type="EMBL" id="LAZR01021208">
    <property type="protein sequence ID" value="KKL86123.1"/>
    <property type="molecule type" value="Genomic_DNA"/>
</dbReference>
<feature type="non-terminal residue" evidence="2">
    <location>
        <position position="312"/>
    </location>
</feature>
<comment type="caution">
    <text evidence="2">The sequence shown here is derived from an EMBL/GenBank/DDBJ whole genome shotgun (WGS) entry which is preliminary data.</text>
</comment>
<accession>A0A0F9FIL4</accession>
<proteinExistence type="predicted"/>
<name>A0A0F9FIL4_9ZZZZ</name>
<sequence>MGGPLVRMPAPRPQRGLLDRAQGAANLRDLAQRQQIGQAQLQGLEQRNQAQEQQQQEQRRMQDLFRETGGDYEEFFKKAPGRGIGVESLLKMKESYRKDAAEYRAQNVEERAARKQRAELYGNESAAILAVPENQRKASFMQRLQAMVEQGSLTPEQAQQFAQLSQLPDEEFSQQLDLLRLSSVGATKLFDAEEARLATERGRTADLAKPTGRMKEFGAEYETYLEATGKPRNAKVEREFRKEFNESRRTVVEKPPSRTSGASVKRATNRAIQAANENYQKIIRELDEFVSSDTLGEPREHRDQVSFISEKD</sequence>
<reference evidence="2" key="1">
    <citation type="journal article" date="2015" name="Nature">
        <title>Complex archaea that bridge the gap between prokaryotes and eukaryotes.</title>
        <authorList>
            <person name="Spang A."/>
            <person name="Saw J.H."/>
            <person name="Jorgensen S.L."/>
            <person name="Zaremba-Niedzwiedzka K."/>
            <person name="Martijn J."/>
            <person name="Lind A.E."/>
            <person name="van Eijk R."/>
            <person name="Schleper C."/>
            <person name="Guy L."/>
            <person name="Ettema T.J."/>
        </authorList>
    </citation>
    <scope>NUCLEOTIDE SEQUENCE</scope>
</reference>
<feature type="region of interest" description="Disordered" evidence="1">
    <location>
        <begin position="247"/>
        <end position="268"/>
    </location>
</feature>
<feature type="region of interest" description="Disordered" evidence="1">
    <location>
        <begin position="43"/>
        <end position="64"/>
    </location>
</feature>
<dbReference type="AlphaFoldDB" id="A0A0F9FIL4"/>
<feature type="compositionally biased region" description="Basic and acidic residues" evidence="1">
    <location>
        <begin position="296"/>
        <end position="312"/>
    </location>
</feature>
<evidence type="ECO:0000313" key="2">
    <source>
        <dbReference type="EMBL" id="KKL86123.1"/>
    </source>
</evidence>
<feature type="compositionally biased region" description="Low complexity" evidence="1">
    <location>
        <begin position="43"/>
        <end position="56"/>
    </location>
</feature>
<feature type="region of interest" description="Disordered" evidence="1">
    <location>
        <begin position="291"/>
        <end position="312"/>
    </location>
</feature>
<evidence type="ECO:0000256" key="1">
    <source>
        <dbReference type="SAM" id="MobiDB-lite"/>
    </source>
</evidence>